<gene>
    <name evidence="4" type="ORF">BESB_067600</name>
</gene>
<evidence type="ECO:0000259" key="3">
    <source>
        <dbReference type="PROSITE" id="PS50304"/>
    </source>
</evidence>
<dbReference type="RefSeq" id="XP_029218736.1">
    <property type="nucleotide sequence ID" value="XM_029365153.1"/>
</dbReference>
<feature type="compositionally biased region" description="Polar residues" evidence="2">
    <location>
        <begin position="114"/>
        <end position="123"/>
    </location>
</feature>
<dbReference type="InterPro" id="IPR002999">
    <property type="entry name" value="Tudor"/>
</dbReference>
<dbReference type="PROSITE" id="PS50304">
    <property type="entry name" value="TUDOR"/>
    <property type="match status" value="1"/>
</dbReference>
<dbReference type="STRING" id="94643.A0A2A9MGK5"/>
<dbReference type="SUPFAM" id="SSF63748">
    <property type="entry name" value="Tudor/PWWP/MBT"/>
    <property type="match status" value="1"/>
</dbReference>
<protein>
    <submittedName>
        <fullName evidence="4">Malic enzyme</fullName>
    </submittedName>
</protein>
<accession>A0A2A9MGK5</accession>
<sequence>MAELEDSIEDLQAKLQQYEEQVEQVNEALKLQPEEAALLKLKNDLEEVISLTRDLISFQTQEQAEAAKAEAAEAGEAGREVEDVKEPHEDAETRERDVSTTGAGVKRPLESADASESSTRLTHLSGGSSVVGRTCLAEYEGKKFYAEILDLKKSKQGERVLVEFIGWKNQQEYPVHQVQLLSPVAPSAVPPGTAAQAIFSEDGKWYDCVVDEHTTSGYKVTYTEYGNSEEVKFDQVRLKKPKKDAPKRRVKEIITPGGYKIPQYLAIKPTDTEAQKNSKKRRVKAIKAQQQLEMAEKDAEDRAKSWQKFNKRAINRRMAGYMSGRGHESMFSGHEIKTTVSISVLSSQPTTVNSFVPRRKHDVDEDLIADD</sequence>
<feature type="coiled-coil region" evidence="1">
    <location>
        <begin position="1"/>
        <end position="35"/>
    </location>
</feature>
<feature type="region of interest" description="Disordered" evidence="2">
    <location>
        <begin position="65"/>
        <end position="123"/>
    </location>
</feature>
<reference evidence="4 5" key="1">
    <citation type="submission" date="2017-09" db="EMBL/GenBank/DDBJ databases">
        <title>Genome sequencing of Besnoitia besnoiti strain Bb-Ger1.</title>
        <authorList>
            <person name="Schares G."/>
            <person name="Venepally P."/>
            <person name="Lorenzi H.A."/>
        </authorList>
    </citation>
    <scope>NUCLEOTIDE SEQUENCE [LARGE SCALE GENOMIC DNA]</scope>
    <source>
        <strain evidence="4 5">Bb-Ger1</strain>
    </source>
</reference>
<organism evidence="4 5">
    <name type="scientific">Besnoitia besnoiti</name>
    <name type="common">Apicomplexan protozoan</name>
    <dbReference type="NCBI Taxonomy" id="94643"/>
    <lineage>
        <taxon>Eukaryota</taxon>
        <taxon>Sar</taxon>
        <taxon>Alveolata</taxon>
        <taxon>Apicomplexa</taxon>
        <taxon>Conoidasida</taxon>
        <taxon>Coccidia</taxon>
        <taxon>Eucoccidiorida</taxon>
        <taxon>Eimeriorina</taxon>
        <taxon>Sarcocystidae</taxon>
        <taxon>Besnoitia</taxon>
    </lineage>
</organism>
<proteinExistence type="predicted"/>
<evidence type="ECO:0000256" key="2">
    <source>
        <dbReference type="SAM" id="MobiDB-lite"/>
    </source>
</evidence>
<dbReference type="GeneID" id="40311686"/>
<evidence type="ECO:0000313" key="5">
    <source>
        <dbReference type="Proteomes" id="UP000224006"/>
    </source>
</evidence>
<keyword evidence="5" id="KW-1185">Reference proteome</keyword>
<evidence type="ECO:0000256" key="1">
    <source>
        <dbReference type="SAM" id="Coils"/>
    </source>
</evidence>
<feature type="domain" description="Tudor" evidence="3">
    <location>
        <begin position="188"/>
        <end position="246"/>
    </location>
</feature>
<feature type="region of interest" description="Disordered" evidence="2">
    <location>
        <begin position="347"/>
        <end position="371"/>
    </location>
</feature>
<dbReference type="KEGG" id="bbes:BESB_067600"/>
<keyword evidence="1" id="KW-0175">Coiled coil</keyword>
<dbReference type="Proteomes" id="UP000224006">
    <property type="component" value="Chromosome VI"/>
</dbReference>
<dbReference type="OrthoDB" id="79171at2759"/>
<feature type="compositionally biased region" description="Basic and acidic residues" evidence="2">
    <location>
        <begin position="65"/>
        <end position="98"/>
    </location>
</feature>
<dbReference type="AlphaFoldDB" id="A0A2A9MGK5"/>
<dbReference type="Gene3D" id="2.30.30.140">
    <property type="match status" value="1"/>
</dbReference>
<name>A0A2A9MGK5_BESBE</name>
<dbReference type="SMART" id="SM00333">
    <property type="entry name" value="TUDOR"/>
    <property type="match status" value="2"/>
</dbReference>
<evidence type="ECO:0000313" key="4">
    <source>
        <dbReference type="EMBL" id="PFH34727.1"/>
    </source>
</evidence>
<comment type="caution">
    <text evidence="4">The sequence shown here is derived from an EMBL/GenBank/DDBJ whole genome shotgun (WGS) entry which is preliminary data.</text>
</comment>
<dbReference type="VEuPathDB" id="ToxoDB:BESB_067600"/>
<dbReference type="EMBL" id="NWUJ01000006">
    <property type="protein sequence ID" value="PFH34727.1"/>
    <property type="molecule type" value="Genomic_DNA"/>
</dbReference>
<dbReference type="Pfam" id="PF00567">
    <property type="entry name" value="TUDOR"/>
    <property type="match status" value="1"/>
</dbReference>